<dbReference type="InterPro" id="IPR041380">
    <property type="entry name" value="Acetyltransf_17"/>
</dbReference>
<dbReference type="PANTHER" id="PTHR37817">
    <property type="entry name" value="N-ACETYLTRANSFERASE EIS"/>
    <property type="match status" value="1"/>
</dbReference>
<dbReference type="InterPro" id="IPR036527">
    <property type="entry name" value="SCP2_sterol-bd_dom_sf"/>
</dbReference>
<dbReference type="HAMAP" id="MF_01812">
    <property type="entry name" value="Eis"/>
    <property type="match status" value="1"/>
</dbReference>
<keyword evidence="4 5" id="KW-0012">Acyltransferase</keyword>
<feature type="active site" description="Proton donor" evidence="5">
    <location>
        <position position="133"/>
    </location>
</feature>
<feature type="domain" description="N-acetyltransferase" evidence="6">
    <location>
        <begin position="12"/>
        <end position="163"/>
    </location>
</feature>
<dbReference type="AlphaFoldDB" id="W9B3C2"/>
<dbReference type="InterPro" id="IPR000182">
    <property type="entry name" value="GNAT_dom"/>
</dbReference>
<dbReference type="GO" id="GO:0034069">
    <property type="term" value="F:aminoglycoside N-acetyltransferase activity"/>
    <property type="evidence" value="ECO:0007669"/>
    <property type="project" value="TreeGrafter"/>
</dbReference>
<dbReference type="CDD" id="cd04301">
    <property type="entry name" value="NAT_SF"/>
    <property type="match status" value="1"/>
</dbReference>
<dbReference type="Proteomes" id="UP000028870">
    <property type="component" value="Unassembled WGS sequence"/>
</dbReference>
<dbReference type="Gene3D" id="3.30.1050.10">
    <property type="entry name" value="SCP2 sterol-binding domain"/>
    <property type="match status" value="1"/>
</dbReference>
<protein>
    <submittedName>
        <fullName evidence="7">Enhanced intracellular survival protein Eis</fullName>
    </submittedName>
</protein>
<dbReference type="eggNOG" id="COG4552">
    <property type="taxonomic scope" value="Bacteria"/>
</dbReference>
<comment type="subunit">
    <text evidence="5">Homohexamer; trimer of dimers.</text>
</comment>
<accession>W9B3C2</accession>
<dbReference type="InterPro" id="IPR016181">
    <property type="entry name" value="Acyl_CoA_acyltransferase"/>
</dbReference>
<comment type="similarity">
    <text evidence="1 5">Belongs to the acetyltransferase Eis family.</text>
</comment>
<comment type="caution">
    <text evidence="7">The sequence shown here is derived from an EMBL/GenBank/DDBJ whole genome shotgun (WGS) entry which is preliminary data.</text>
</comment>
<feature type="binding site" evidence="5">
    <location>
        <begin position="128"/>
        <end position="129"/>
    </location>
    <ligand>
        <name>acetyl-CoA</name>
        <dbReference type="ChEBI" id="CHEBI:57288"/>
    </ligand>
</feature>
<sequence>MPCGTHVDVSDLTLRTVTDDDDFQTFQSAVYSAFLEEPQQDEIESVRKLTDYERIFGFHDGKRWVATAGDFAKNVILPGGASVPVAAVTLVSVAAGHRRRGLLTAMMRHQLERIRSRGTEAVAMLFASEASIYGRFGYGLSSFNVELSGQVRELAFRPGVELGDGAVTETDAETLLATAPAIYDAAVAGLPGRMDRPRPWWEHWIHDGEERRKESGRIRFALHHEPDGTPSAFAVYRPKSQWGATGPDAELHIQEVRATNPRAYARIWRFLLDMDLVRTMKYDGATVDEPLRHLVADPRALRCQVIDGIFTRLVDVPAALVLRRYATELDVVLEVTDEFCAWNTGRYRLRGGPDGAECERTTAPADIAISARELGAVYLGGVSMAALTSAGLVGELTPGAVARTATAFGWVVAPGVPDQF</sequence>
<dbReference type="Pfam" id="PF13530">
    <property type="entry name" value="SCP2_2"/>
    <property type="match status" value="1"/>
</dbReference>
<dbReference type="PANTHER" id="PTHR37817:SF1">
    <property type="entry name" value="N-ACETYLTRANSFERASE EIS"/>
    <property type="match status" value="1"/>
</dbReference>
<evidence type="ECO:0000259" key="6">
    <source>
        <dbReference type="PROSITE" id="PS51186"/>
    </source>
</evidence>
<dbReference type="GO" id="GO:0030649">
    <property type="term" value="P:aminoglycoside antibiotic catabolic process"/>
    <property type="evidence" value="ECO:0007669"/>
    <property type="project" value="TreeGrafter"/>
</dbReference>
<evidence type="ECO:0000256" key="2">
    <source>
        <dbReference type="ARBA" id="ARBA00022488"/>
    </source>
</evidence>
<evidence type="ECO:0000313" key="7">
    <source>
        <dbReference type="EMBL" id="CDO09577.1"/>
    </source>
</evidence>
<keyword evidence="8" id="KW-1185">Reference proteome</keyword>
<dbReference type="STRING" id="258533.BN977_04400"/>
<organism evidence="7 8">
    <name type="scientific">Mycolicibacterium cosmeticum</name>
    <dbReference type="NCBI Taxonomy" id="258533"/>
    <lineage>
        <taxon>Bacteria</taxon>
        <taxon>Bacillati</taxon>
        <taxon>Actinomycetota</taxon>
        <taxon>Actinomycetes</taxon>
        <taxon>Mycobacteriales</taxon>
        <taxon>Mycobacteriaceae</taxon>
        <taxon>Mycolicibacterium</taxon>
    </lineage>
</organism>
<dbReference type="Pfam" id="PF17668">
    <property type="entry name" value="Acetyltransf_17"/>
    <property type="match status" value="1"/>
</dbReference>
<evidence type="ECO:0000256" key="4">
    <source>
        <dbReference type="ARBA" id="ARBA00023315"/>
    </source>
</evidence>
<name>W9B3C2_MYCCO</name>
<dbReference type="Pfam" id="PF13527">
    <property type="entry name" value="Acetyltransf_9"/>
    <property type="match status" value="1"/>
</dbReference>
<evidence type="ECO:0000313" key="8">
    <source>
        <dbReference type="Proteomes" id="UP000028870"/>
    </source>
</evidence>
<proteinExistence type="inferred from homology"/>
<dbReference type="InterPro" id="IPR051554">
    <property type="entry name" value="Acetyltransferase_Eis"/>
</dbReference>
<keyword evidence="3 5" id="KW-0808">Transferase</keyword>
<dbReference type="SUPFAM" id="SSF55718">
    <property type="entry name" value="SCP-like"/>
    <property type="match status" value="1"/>
</dbReference>
<evidence type="ECO:0000256" key="3">
    <source>
        <dbReference type="ARBA" id="ARBA00022679"/>
    </source>
</evidence>
<dbReference type="Gene3D" id="3.40.630.30">
    <property type="match status" value="2"/>
</dbReference>
<dbReference type="NCBIfam" id="NF002367">
    <property type="entry name" value="PRK01346.1-4"/>
    <property type="match status" value="1"/>
</dbReference>
<dbReference type="InterPro" id="IPR025559">
    <property type="entry name" value="Eis_dom"/>
</dbReference>
<reference evidence="7" key="2">
    <citation type="submission" date="2014-03" db="EMBL/GenBank/DDBJ databases">
        <authorList>
            <person name="Urmite Genomes"/>
        </authorList>
    </citation>
    <scope>NUCLEOTIDE SEQUENCE</scope>
    <source>
        <strain evidence="7">DSM 44829</strain>
    </source>
</reference>
<dbReference type="PROSITE" id="PS51186">
    <property type="entry name" value="GNAT"/>
    <property type="match status" value="1"/>
</dbReference>
<dbReference type="EMBL" id="CCBB010000003">
    <property type="protein sequence ID" value="CDO09577.1"/>
    <property type="molecule type" value="Genomic_DNA"/>
</dbReference>
<evidence type="ECO:0000256" key="5">
    <source>
        <dbReference type="HAMAP-Rule" id="MF_01812"/>
    </source>
</evidence>
<dbReference type="InterPro" id="IPR022902">
    <property type="entry name" value="NAcTrfase_Eis"/>
</dbReference>
<evidence type="ECO:0000256" key="1">
    <source>
        <dbReference type="ARBA" id="ARBA00009213"/>
    </source>
</evidence>
<keyword evidence="2" id="KW-1036">Host cytoplasmic vesicle</keyword>
<reference evidence="7" key="1">
    <citation type="submission" date="2014-03" db="EMBL/GenBank/DDBJ databases">
        <title>Draft Genome Sequence of Mycobacterium cosmeticum DSM 44829.</title>
        <authorList>
            <person name="Croce O."/>
            <person name="Robert C."/>
            <person name="Raoult D."/>
            <person name="Drancourt M."/>
        </authorList>
    </citation>
    <scope>NUCLEOTIDE SEQUENCE [LARGE SCALE GENOMIC DNA]</scope>
    <source>
        <strain evidence="7">DSM 44829</strain>
    </source>
</reference>
<gene>
    <name evidence="7" type="primary">eis</name>
    <name evidence="7" type="ORF">BN977_04400</name>
</gene>
<feature type="binding site" evidence="5">
    <location>
        <begin position="91"/>
        <end position="93"/>
    </location>
    <ligand>
        <name>acetyl-CoA</name>
        <dbReference type="ChEBI" id="CHEBI:57288"/>
    </ligand>
</feature>
<dbReference type="SUPFAM" id="SSF55729">
    <property type="entry name" value="Acyl-CoA N-acyltransferases (Nat)"/>
    <property type="match status" value="1"/>
</dbReference>
<feature type="active site" description="Proton acceptor; via carboxylate" evidence="5">
    <location>
        <position position="420"/>
    </location>
</feature>
<feature type="binding site" evidence="5">
    <location>
        <begin position="99"/>
        <end position="104"/>
    </location>
    <ligand>
        <name>acetyl-CoA</name>
        <dbReference type="ChEBI" id="CHEBI:57288"/>
    </ligand>
</feature>